<evidence type="ECO:0000313" key="5">
    <source>
        <dbReference type="EMBL" id="CAD8309527.1"/>
    </source>
</evidence>
<evidence type="ECO:0000259" key="4">
    <source>
        <dbReference type="PROSITE" id="PS50011"/>
    </source>
</evidence>
<dbReference type="PANTHER" id="PTHR24346">
    <property type="entry name" value="MAP/MICROTUBULE AFFINITY-REGULATING KINASE"/>
    <property type="match status" value="1"/>
</dbReference>
<organism evidence="5">
    <name type="scientific">Pseudictyota dubia</name>
    <dbReference type="NCBI Taxonomy" id="2749911"/>
    <lineage>
        <taxon>Eukaryota</taxon>
        <taxon>Sar</taxon>
        <taxon>Stramenopiles</taxon>
        <taxon>Ochrophyta</taxon>
        <taxon>Bacillariophyta</taxon>
        <taxon>Mediophyceae</taxon>
        <taxon>Biddulphiophycidae</taxon>
        <taxon>Eupodiscales</taxon>
        <taxon>Odontellaceae</taxon>
        <taxon>Pseudictyota</taxon>
    </lineage>
</organism>
<dbReference type="GO" id="GO:0035556">
    <property type="term" value="P:intracellular signal transduction"/>
    <property type="evidence" value="ECO:0007669"/>
    <property type="project" value="TreeGrafter"/>
</dbReference>
<evidence type="ECO:0000256" key="2">
    <source>
        <dbReference type="ARBA" id="ARBA00022840"/>
    </source>
</evidence>
<dbReference type="Gene3D" id="1.10.510.10">
    <property type="entry name" value="Transferase(Phosphotransferase) domain 1"/>
    <property type="match status" value="1"/>
</dbReference>
<feature type="compositionally biased region" description="Acidic residues" evidence="3">
    <location>
        <begin position="105"/>
        <end position="115"/>
    </location>
</feature>
<sequence length="273" mass="30910">MTSNPAHEPLPFPSPKFVTGKRFSMPVHVPEVGEDVDDSSEGCGDVVYGPAMLIRSDSMAGNNVLARMDGEGEMPRKAYWIQRKLAKTTYGVVRVGYVLRPRTDDPDESGEEDDETGGRKRLRTSKSMKWEVVPLERDNEYEMVAIKMFDKKKMESIRAQRMEGPMVELCATQMMAAQEAESNHVLGSLDTLEDERFIYNVMPLTGDGDLFHYVKKVGRVEEAVARHFFRQILQSLQFLQRMGLCHRDVCAENILLRGSDCFVSGHSKCLRIP</sequence>
<dbReference type="GO" id="GO:0005737">
    <property type="term" value="C:cytoplasm"/>
    <property type="evidence" value="ECO:0007669"/>
    <property type="project" value="TreeGrafter"/>
</dbReference>
<dbReference type="GO" id="GO:0004674">
    <property type="term" value="F:protein serine/threonine kinase activity"/>
    <property type="evidence" value="ECO:0007669"/>
    <property type="project" value="TreeGrafter"/>
</dbReference>
<dbReference type="Pfam" id="PF00069">
    <property type="entry name" value="Pkinase"/>
    <property type="match status" value="1"/>
</dbReference>
<dbReference type="SMART" id="SM00220">
    <property type="entry name" value="S_TKc"/>
    <property type="match status" value="1"/>
</dbReference>
<dbReference type="InterPro" id="IPR000719">
    <property type="entry name" value="Prot_kinase_dom"/>
</dbReference>
<dbReference type="GO" id="GO:0005524">
    <property type="term" value="F:ATP binding"/>
    <property type="evidence" value="ECO:0007669"/>
    <property type="project" value="UniProtKB-KW"/>
</dbReference>
<dbReference type="PROSITE" id="PS00109">
    <property type="entry name" value="PROTEIN_KINASE_TYR"/>
    <property type="match status" value="1"/>
</dbReference>
<proteinExistence type="predicted"/>
<name>A0A7R9Z7M0_9STRA</name>
<dbReference type="InterPro" id="IPR011009">
    <property type="entry name" value="Kinase-like_dom_sf"/>
</dbReference>
<dbReference type="SUPFAM" id="SSF56112">
    <property type="entry name" value="Protein kinase-like (PK-like)"/>
    <property type="match status" value="1"/>
</dbReference>
<evidence type="ECO:0000256" key="1">
    <source>
        <dbReference type="ARBA" id="ARBA00022741"/>
    </source>
</evidence>
<dbReference type="InterPro" id="IPR008266">
    <property type="entry name" value="Tyr_kinase_AS"/>
</dbReference>
<accession>A0A7R9Z7M0</accession>
<protein>
    <recommendedName>
        <fullName evidence="4">Protein kinase domain-containing protein</fullName>
    </recommendedName>
</protein>
<feature type="domain" description="Protein kinase" evidence="4">
    <location>
        <begin position="79"/>
        <end position="273"/>
    </location>
</feature>
<dbReference type="PROSITE" id="PS50011">
    <property type="entry name" value="PROTEIN_KINASE_DOM"/>
    <property type="match status" value="1"/>
</dbReference>
<evidence type="ECO:0000256" key="3">
    <source>
        <dbReference type="SAM" id="MobiDB-lite"/>
    </source>
</evidence>
<reference evidence="5" key="1">
    <citation type="submission" date="2021-01" db="EMBL/GenBank/DDBJ databases">
        <authorList>
            <person name="Corre E."/>
            <person name="Pelletier E."/>
            <person name="Niang G."/>
            <person name="Scheremetjew M."/>
            <person name="Finn R."/>
            <person name="Kale V."/>
            <person name="Holt S."/>
            <person name="Cochrane G."/>
            <person name="Meng A."/>
            <person name="Brown T."/>
            <person name="Cohen L."/>
        </authorList>
    </citation>
    <scope>NUCLEOTIDE SEQUENCE</scope>
    <source>
        <strain evidence="5">CCMP147</strain>
    </source>
</reference>
<feature type="region of interest" description="Disordered" evidence="3">
    <location>
        <begin position="100"/>
        <end position="122"/>
    </location>
</feature>
<gene>
    <name evidence="5" type="ORF">TDUB1175_LOCUS9359</name>
</gene>
<dbReference type="PANTHER" id="PTHR24346:SF75">
    <property type="entry name" value="AURORA KINASE"/>
    <property type="match status" value="1"/>
</dbReference>
<dbReference type="AlphaFoldDB" id="A0A7R9Z7M0"/>
<keyword evidence="2" id="KW-0067">ATP-binding</keyword>
<keyword evidence="1" id="KW-0547">Nucleotide-binding</keyword>
<dbReference type="EMBL" id="HBED01018796">
    <property type="protein sequence ID" value="CAD8309527.1"/>
    <property type="molecule type" value="Transcribed_RNA"/>
</dbReference>